<name>A0A6A1QBD8_BALPH</name>
<dbReference type="Proteomes" id="UP000437017">
    <property type="component" value="Unassembled WGS sequence"/>
</dbReference>
<organism evidence="1 2">
    <name type="scientific">Balaenoptera physalus</name>
    <name type="common">Fin whale</name>
    <name type="synonym">Balaena physalus</name>
    <dbReference type="NCBI Taxonomy" id="9770"/>
    <lineage>
        <taxon>Eukaryota</taxon>
        <taxon>Metazoa</taxon>
        <taxon>Chordata</taxon>
        <taxon>Craniata</taxon>
        <taxon>Vertebrata</taxon>
        <taxon>Euteleostomi</taxon>
        <taxon>Mammalia</taxon>
        <taxon>Eutheria</taxon>
        <taxon>Laurasiatheria</taxon>
        <taxon>Artiodactyla</taxon>
        <taxon>Whippomorpha</taxon>
        <taxon>Cetacea</taxon>
        <taxon>Mysticeti</taxon>
        <taxon>Balaenopteridae</taxon>
        <taxon>Balaenoptera</taxon>
    </lineage>
</organism>
<dbReference type="EMBL" id="SGJD01000771">
    <property type="protein sequence ID" value="KAB0403596.1"/>
    <property type="molecule type" value="Genomic_DNA"/>
</dbReference>
<dbReference type="InterPro" id="IPR008010">
    <property type="entry name" value="Tatp1"/>
</dbReference>
<proteinExistence type="predicted"/>
<accession>A0A6A1QBD8</accession>
<sequence length="252" mass="28284">MGATKNTKQESGLEPTFRFPSPISIFLVCYPTQGTDLDFAECGEEHEVDEIQEIKEQRKGCFCSQRGEIENKKTVERADLKSVNIRDEKVTCPSSQSQDVLRLILKPTSMDSLKASENKVTEKETTVPCRQPEENRQISKITSEGAKSELHKTRVIGSRFFEARIITFALSFALPKCLLKKVPGTDAIDTLRPLRSSCRCRCQCPLSNSDAALFVEIKGSVFKKFEKNNLFQMSNSGMYNQILLAALCSIIL</sequence>
<protein>
    <submittedName>
        <fullName evidence="1">Uncharacterized protein</fullName>
    </submittedName>
</protein>
<dbReference type="OrthoDB" id="9683866at2759"/>
<dbReference type="AlphaFoldDB" id="A0A6A1QBD8"/>
<reference evidence="1 2" key="1">
    <citation type="journal article" date="2019" name="PLoS ONE">
        <title>Genomic analyses reveal an absence of contemporary introgressive admixture between fin whales and blue whales, despite known hybrids.</title>
        <authorList>
            <person name="Westbury M.V."/>
            <person name="Petersen B."/>
            <person name="Lorenzen E.D."/>
        </authorList>
    </citation>
    <scope>NUCLEOTIDE SEQUENCE [LARGE SCALE GENOMIC DNA]</scope>
    <source>
        <strain evidence="1">FinWhale-01</strain>
    </source>
</reference>
<dbReference type="Pfam" id="PF05346">
    <property type="entry name" value="DUF747"/>
    <property type="match status" value="1"/>
</dbReference>
<evidence type="ECO:0000313" key="2">
    <source>
        <dbReference type="Proteomes" id="UP000437017"/>
    </source>
</evidence>
<gene>
    <name evidence="1" type="ORF">E2I00_005737</name>
</gene>
<comment type="caution">
    <text evidence="1">The sequence shown here is derived from an EMBL/GenBank/DDBJ whole genome shotgun (WGS) entry which is preliminary data.</text>
</comment>
<keyword evidence="2" id="KW-1185">Reference proteome</keyword>
<evidence type="ECO:0000313" key="1">
    <source>
        <dbReference type="EMBL" id="KAB0403596.1"/>
    </source>
</evidence>